<protein>
    <submittedName>
        <fullName evidence="1">Uncharacterized protein</fullName>
    </submittedName>
</protein>
<proteinExistence type="predicted"/>
<organism evidence="1 2">
    <name type="scientific">Cinnamomum micranthum f. kanehirae</name>
    <dbReference type="NCBI Taxonomy" id="337451"/>
    <lineage>
        <taxon>Eukaryota</taxon>
        <taxon>Viridiplantae</taxon>
        <taxon>Streptophyta</taxon>
        <taxon>Embryophyta</taxon>
        <taxon>Tracheophyta</taxon>
        <taxon>Spermatophyta</taxon>
        <taxon>Magnoliopsida</taxon>
        <taxon>Magnoliidae</taxon>
        <taxon>Laurales</taxon>
        <taxon>Lauraceae</taxon>
        <taxon>Cinnamomum</taxon>
    </lineage>
</organism>
<dbReference type="Proteomes" id="UP000283530">
    <property type="component" value="Unassembled WGS sequence"/>
</dbReference>
<sequence length="64" mass="7401">MESYEECHHPPRLFDNDNADICLKRYLDPSFLKMACSRSELMKPKICGEKNDAPESKVNSIIIK</sequence>
<gene>
    <name evidence="1" type="ORF">CKAN_00022300</name>
</gene>
<dbReference type="AlphaFoldDB" id="A0A3S4N2Q7"/>
<accession>A0A3S4N2Q7</accession>
<evidence type="ECO:0000313" key="1">
    <source>
        <dbReference type="EMBL" id="RWR72031.1"/>
    </source>
</evidence>
<dbReference type="EMBL" id="QPKB01000001">
    <property type="protein sequence ID" value="RWR72031.1"/>
    <property type="molecule type" value="Genomic_DNA"/>
</dbReference>
<evidence type="ECO:0000313" key="2">
    <source>
        <dbReference type="Proteomes" id="UP000283530"/>
    </source>
</evidence>
<reference evidence="1 2" key="1">
    <citation type="journal article" date="2019" name="Nat. Plants">
        <title>Stout camphor tree genome fills gaps in understanding of flowering plant genome evolution.</title>
        <authorList>
            <person name="Chaw S.M."/>
            <person name="Liu Y.C."/>
            <person name="Wu Y.W."/>
            <person name="Wang H.Y."/>
            <person name="Lin C.I."/>
            <person name="Wu C.S."/>
            <person name="Ke H.M."/>
            <person name="Chang L.Y."/>
            <person name="Hsu C.Y."/>
            <person name="Yang H.T."/>
            <person name="Sudianto E."/>
            <person name="Hsu M.H."/>
            <person name="Wu K.P."/>
            <person name="Wang L.N."/>
            <person name="Leebens-Mack J.H."/>
            <person name="Tsai I.J."/>
        </authorList>
    </citation>
    <scope>NUCLEOTIDE SEQUENCE [LARGE SCALE GENOMIC DNA]</scope>
    <source>
        <strain evidence="2">cv. Chaw 1501</strain>
        <tissue evidence="1">Young leaves</tissue>
    </source>
</reference>
<dbReference type="Gene3D" id="6.10.280.150">
    <property type="match status" value="1"/>
</dbReference>
<name>A0A3S4N2Q7_9MAGN</name>
<keyword evidence="2" id="KW-1185">Reference proteome</keyword>
<comment type="caution">
    <text evidence="1">The sequence shown here is derived from an EMBL/GenBank/DDBJ whole genome shotgun (WGS) entry which is preliminary data.</text>
</comment>